<keyword evidence="6" id="KW-0695">RNA-directed DNA polymerase</keyword>
<dbReference type="EC" id="2.7.7.49" evidence="1"/>
<dbReference type="PROSITE" id="PS50878">
    <property type="entry name" value="RT_POL"/>
    <property type="match status" value="1"/>
</dbReference>
<dbReference type="Gene3D" id="3.10.10.10">
    <property type="entry name" value="HIV Type 1 Reverse Transcriptase, subunit A, domain 1"/>
    <property type="match status" value="1"/>
</dbReference>
<feature type="region of interest" description="Disordered" evidence="8">
    <location>
        <begin position="587"/>
        <end position="616"/>
    </location>
</feature>
<feature type="compositionally biased region" description="Polar residues" evidence="8">
    <location>
        <begin position="605"/>
        <end position="616"/>
    </location>
</feature>
<evidence type="ECO:0000256" key="7">
    <source>
        <dbReference type="ARBA" id="ARBA00023268"/>
    </source>
</evidence>
<dbReference type="FunFam" id="3.30.70.270:FF:000020">
    <property type="entry name" value="Transposon Tf2-6 polyprotein-like Protein"/>
    <property type="match status" value="1"/>
</dbReference>
<evidence type="ECO:0000256" key="3">
    <source>
        <dbReference type="ARBA" id="ARBA00022695"/>
    </source>
</evidence>
<evidence type="ECO:0000313" key="10">
    <source>
        <dbReference type="Proteomes" id="UP000046395"/>
    </source>
</evidence>
<keyword evidence="7" id="KW-0511">Multifunctional enzyme</keyword>
<dbReference type="CDD" id="cd09274">
    <property type="entry name" value="RNase_HI_RT_Ty3"/>
    <property type="match status" value="1"/>
</dbReference>
<feature type="compositionally biased region" description="Basic residues" evidence="8">
    <location>
        <begin position="587"/>
        <end position="596"/>
    </location>
</feature>
<evidence type="ECO:0000313" key="11">
    <source>
        <dbReference type="WBParaSite" id="TMUE_2000007947.1"/>
    </source>
</evidence>
<evidence type="ECO:0000259" key="9">
    <source>
        <dbReference type="PROSITE" id="PS50878"/>
    </source>
</evidence>
<dbReference type="AlphaFoldDB" id="A0A5S6QM53"/>
<accession>A0A5S6QM53</accession>
<dbReference type="STRING" id="70415.A0A5S6QM53"/>
<dbReference type="WBParaSite" id="TMUE_2000007947.1">
    <property type="protein sequence ID" value="TMUE_2000007947.1"/>
    <property type="gene ID" value="WBGene00300082"/>
</dbReference>
<organism evidence="10 11">
    <name type="scientific">Trichuris muris</name>
    <name type="common">Mouse whipworm</name>
    <dbReference type="NCBI Taxonomy" id="70415"/>
    <lineage>
        <taxon>Eukaryota</taxon>
        <taxon>Metazoa</taxon>
        <taxon>Ecdysozoa</taxon>
        <taxon>Nematoda</taxon>
        <taxon>Enoplea</taxon>
        <taxon>Dorylaimia</taxon>
        <taxon>Trichinellida</taxon>
        <taxon>Trichuridae</taxon>
        <taxon>Trichuris</taxon>
    </lineage>
</organism>
<dbReference type="InterPro" id="IPR000477">
    <property type="entry name" value="RT_dom"/>
</dbReference>
<dbReference type="SUPFAM" id="SSF50630">
    <property type="entry name" value="Acid proteases"/>
    <property type="match status" value="1"/>
</dbReference>
<keyword evidence="3" id="KW-0548">Nucleotidyltransferase</keyword>
<evidence type="ECO:0000256" key="4">
    <source>
        <dbReference type="ARBA" id="ARBA00022722"/>
    </source>
</evidence>
<keyword evidence="10" id="KW-1185">Reference proteome</keyword>
<evidence type="ECO:0000256" key="8">
    <source>
        <dbReference type="SAM" id="MobiDB-lite"/>
    </source>
</evidence>
<keyword evidence="5" id="KW-0255">Endonuclease</keyword>
<dbReference type="GO" id="GO:0003964">
    <property type="term" value="F:RNA-directed DNA polymerase activity"/>
    <property type="evidence" value="ECO:0007669"/>
    <property type="project" value="UniProtKB-KW"/>
</dbReference>
<sequence length="616" mass="69527">MNKPITFQIDTGSDLTIISSQKWKRMGSPSLNDTSSVKATTYTGSPVPLRGCFKCTYSLGRHCASGLCYVSTHTTHNLLGAEWIFKLGLYDHPLNTVQTDLRCKDRRALALDSEICLLNASNAHEYVLRRYPEICDPSLGHCKFATASLRLRPDAQPVFRPRRPVPYAVVSTVDAELNRLENLGVITKVNYSSWAAPFIAIKKRDGSLRLCADFSTGLNDALEMHQYPLPSPEDIFSTLNGGTMFSQLDFSDAYLQVEVSEQCKELLTINTHRGLYRYNRLPFGVKSAPGIFQQIMDTMIAGLHGVVAYLDDVIVVGRTEEDHQRNLDALLQRINEWGFHVRLNKCQFAKPEVKYLGCIINKHGRRPDPSRTAAITGMPVPTNVTQLRSFLGMINHYGQFIADLCDVRAPLDRLLQKDTKFEWTDDCQQAFEKVISIVASDLLLTHYDPNQEIIVAADASSNGLGAVISHRYPDGSEKAVSHASRTLTAAEKHYSQIEKEGLALIFALQKFHKMIHGRKFTLLTDHKPLLAIFGAKKRHPCLHGEPSPKMGYYSSCLRLHDRIPPYFFFWSSRRFIETDRIASKGRRNRRFNRRSRNPASAKRFNWSSAGNSTNDQ</sequence>
<dbReference type="InterPro" id="IPR021109">
    <property type="entry name" value="Peptidase_aspartic_dom_sf"/>
</dbReference>
<evidence type="ECO:0000256" key="5">
    <source>
        <dbReference type="ARBA" id="ARBA00022759"/>
    </source>
</evidence>
<dbReference type="InterPro" id="IPR043128">
    <property type="entry name" value="Rev_trsase/Diguanyl_cyclase"/>
</dbReference>
<keyword evidence="2" id="KW-0808">Transferase</keyword>
<reference evidence="11" key="1">
    <citation type="submission" date="2019-12" db="UniProtKB">
        <authorList>
            <consortium name="WormBaseParasite"/>
        </authorList>
    </citation>
    <scope>IDENTIFICATION</scope>
</reference>
<keyword evidence="5" id="KW-0378">Hydrolase</keyword>
<protein>
    <recommendedName>
        <fullName evidence="1">RNA-directed DNA polymerase</fullName>
        <ecNumber evidence="1">2.7.7.49</ecNumber>
    </recommendedName>
</protein>
<evidence type="ECO:0000256" key="6">
    <source>
        <dbReference type="ARBA" id="ARBA00022918"/>
    </source>
</evidence>
<dbReference type="Proteomes" id="UP000046395">
    <property type="component" value="Unassembled WGS sequence"/>
</dbReference>
<dbReference type="Gene3D" id="2.40.70.10">
    <property type="entry name" value="Acid Proteases"/>
    <property type="match status" value="1"/>
</dbReference>
<evidence type="ECO:0000256" key="2">
    <source>
        <dbReference type="ARBA" id="ARBA00022679"/>
    </source>
</evidence>
<dbReference type="FunFam" id="3.10.20.370:FF:000001">
    <property type="entry name" value="Retrovirus-related Pol polyprotein from transposon 17.6-like protein"/>
    <property type="match status" value="1"/>
</dbReference>
<dbReference type="PANTHER" id="PTHR37984">
    <property type="entry name" value="PROTEIN CBG26694"/>
    <property type="match status" value="1"/>
</dbReference>
<proteinExistence type="predicted"/>
<dbReference type="InterPro" id="IPR050951">
    <property type="entry name" value="Retrovirus_Pol_polyprotein"/>
</dbReference>
<dbReference type="SUPFAM" id="SSF56672">
    <property type="entry name" value="DNA/RNA polymerases"/>
    <property type="match status" value="1"/>
</dbReference>
<keyword evidence="4" id="KW-0540">Nuclease</keyword>
<evidence type="ECO:0000256" key="1">
    <source>
        <dbReference type="ARBA" id="ARBA00012493"/>
    </source>
</evidence>
<feature type="domain" description="Reverse transcriptase" evidence="9">
    <location>
        <begin position="182"/>
        <end position="360"/>
    </location>
</feature>
<name>A0A5S6QM53_TRIMR</name>
<dbReference type="Pfam" id="PF17919">
    <property type="entry name" value="RT_RNaseH_2"/>
    <property type="match status" value="1"/>
</dbReference>
<dbReference type="Pfam" id="PF00078">
    <property type="entry name" value="RVT_1"/>
    <property type="match status" value="1"/>
</dbReference>
<dbReference type="Gene3D" id="3.30.70.270">
    <property type="match status" value="2"/>
</dbReference>
<dbReference type="PANTHER" id="PTHR37984:SF5">
    <property type="entry name" value="PROTEIN NYNRIN-LIKE"/>
    <property type="match status" value="1"/>
</dbReference>
<dbReference type="CDD" id="cd01647">
    <property type="entry name" value="RT_LTR"/>
    <property type="match status" value="1"/>
</dbReference>
<dbReference type="InterPro" id="IPR043502">
    <property type="entry name" value="DNA/RNA_pol_sf"/>
</dbReference>
<dbReference type="GO" id="GO:0004519">
    <property type="term" value="F:endonuclease activity"/>
    <property type="evidence" value="ECO:0007669"/>
    <property type="project" value="UniProtKB-KW"/>
</dbReference>
<dbReference type="InterPro" id="IPR041577">
    <property type="entry name" value="RT_RNaseH_2"/>
</dbReference>